<evidence type="ECO:0000313" key="1">
    <source>
        <dbReference type="EMBL" id="VHO06223.1"/>
    </source>
</evidence>
<protein>
    <recommendedName>
        <fullName evidence="2">Solitary outer membrane autotransporter beta-barrel domain-containing protein</fullName>
    </recommendedName>
</protein>
<proteinExistence type="predicted"/>
<organism evidence="1">
    <name type="scientific">Rheinheimera sp. BAL341</name>
    <dbReference type="NCBI Taxonomy" id="1708203"/>
    <lineage>
        <taxon>Bacteria</taxon>
        <taxon>Pseudomonadati</taxon>
        <taxon>Pseudomonadota</taxon>
        <taxon>Gammaproteobacteria</taxon>
        <taxon>Chromatiales</taxon>
        <taxon>Chromatiaceae</taxon>
        <taxon>Rheinheimera</taxon>
    </lineage>
</organism>
<name>A0A486XW70_9GAMM</name>
<sequence length="78" mass="8686">MTVKVAEVFYHPFKNFRVGAGLGEEKIGGTHPHTEDLYRLTASYDYHIGDFGLAPTIAVDFIDGHQAYVFGVALIRPF</sequence>
<accession>A0A486XW70</accession>
<reference evidence="1" key="1">
    <citation type="submission" date="2019-04" db="EMBL/GenBank/DDBJ databases">
        <authorList>
            <person name="Brambilla D."/>
        </authorList>
    </citation>
    <scope>NUCLEOTIDE SEQUENCE</scope>
    <source>
        <strain evidence="1">BAL1</strain>
    </source>
</reference>
<dbReference type="EMBL" id="CAAJGR010000025">
    <property type="protein sequence ID" value="VHO06223.1"/>
    <property type="molecule type" value="Genomic_DNA"/>
</dbReference>
<evidence type="ECO:0008006" key="2">
    <source>
        <dbReference type="Google" id="ProtNLM"/>
    </source>
</evidence>
<dbReference type="AlphaFoldDB" id="A0A486XW70"/>
<gene>
    <name evidence="1" type="ORF">BAL341_3259</name>
</gene>